<dbReference type="AlphaFoldDB" id="A0A8J2U5N5"/>
<dbReference type="CDD" id="cd03801">
    <property type="entry name" value="GT4_PimA-like"/>
    <property type="match status" value="1"/>
</dbReference>
<dbReference type="PANTHER" id="PTHR12526">
    <property type="entry name" value="GLYCOSYLTRANSFERASE"/>
    <property type="match status" value="1"/>
</dbReference>
<sequence length="391" mass="43592">MKLAVTCEFRFYRTPDGQVWTESVFLYDFWLRYLKVFDHVTVVARILEVEQADPSWRLSSGNKVEFVALPYYVGFVGLLKNMFAIRRRIHHQLSQSDGAIFRVPSQSASIACFLAKPVKPYAVEVVGDPLDVFNSGITGTLFDKVLGVATYLSLQRICKKAAAACYVTQEYLQRRYNTASGNISVGCSDIELPKESIRNLPRIYSANASKLVFVGSFEQLYKGPDVLIEAVRLLKQQGVELNVVMLGAGRFLGSMQQLAAQKHCSDNFEFVGAINHADVIRYLDDAEVFVMPSRTEGLPRALIEAMARGLPCVASNVGGIPELLPEQFLVDKDDAKGLADTLASLCLSPQTLTQASANNLAKSREYELDVLVERRTNFYLDYQQRVLSLST</sequence>
<reference evidence="3" key="1">
    <citation type="journal article" date="2019" name="Int. J. Syst. Evol. Microbiol.">
        <title>The Global Catalogue of Microorganisms (GCM) 10K type strain sequencing project: providing services to taxonomists for standard genome sequencing and annotation.</title>
        <authorList>
            <consortium name="The Broad Institute Genomics Platform"/>
            <consortium name="The Broad Institute Genome Sequencing Center for Infectious Disease"/>
            <person name="Wu L."/>
            <person name="Ma J."/>
        </authorList>
    </citation>
    <scope>NUCLEOTIDE SEQUENCE [LARGE SCALE GENOMIC DNA]</scope>
    <source>
        <strain evidence="3">CGMCC 1.10130</strain>
    </source>
</reference>
<accession>A0A8J2U5N5</accession>
<dbReference type="PANTHER" id="PTHR12526:SF630">
    <property type="entry name" value="GLYCOSYLTRANSFERASE"/>
    <property type="match status" value="1"/>
</dbReference>
<feature type="domain" description="Glycosyl transferase family 1" evidence="1">
    <location>
        <begin position="210"/>
        <end position="358"/>
    </location>
</feature>
<dbReference type="OrthoDB" id="9768937at2"/>
<dbReference type="Proteomes" id="UP000619743">
    <property type="component" value="Unassembled WGS sequence"/>
</dbReference>
<evidence type="ECO:0000313" key="2">
    <source>
        <dbReference type="EMBL" id="GGA79158.1"/>
    </source>
</evidence>
<proteinExistence type="predicted"/>
<dbReference type="RefSeq" id="WP_087505811.1">
    <property type="nucleotide sequence ID" value="NZ_BMDX01000010.1"/>
</dbReference>
<comment type="caution">
    <text evidence="2">The sequence shown here is derived from an EMBL/GenBank/DDBJ whole genome shotgun (WGS) entry which is preliminary data.</text>
</comment>
<name>A0A8J2U5N5_9GAMM</name>
<dbReference type="Pfam" id="PF00534">
    <property type="entry name" value="Glycos_transf_1"/>
    <property type="match status" value="1"/>
</dbReference>
<dbReference type="SUPFAM" id="SSF53756">
    <property type="entry name" value="UDP-Glycosyltransferase/glycogen phosphorylase"/>
    <property type="match status" value="1"/>
</dbReference>
<protein>
    <recommendedName>
        <fullName evidence="1">Glycosyl transferase family 1 domain-containing protein</fullName>
    </recommendedName>
</protein>
<dbReference type="Gene3D" id="3.40.50.2000">
    <property type="entry name" value="Glycogen Phosphorylase B"/>
    <property type="match status" value="2"/>
</dbReference>
<evidence type="ECO:0000313" key="3">
    <source>
        <dbReference type="Proteomes" id="UP000619743"/>
    </source>
</evidence>
<keyword evidence="3" id="KW-1185">Reference proteome</keyword>
<dbReference type="GO" id="GO:0016757">
    <property type="term" value="F:glycosyltransferase activity"/>
    <property type="evidence" value="ECO:0007669"/>
    <property type="project" value="InterPro"/>
</dbReference>
<evidence type="ECO:0000259" key="1">
    <source>
        <dbReference type="Pfam" id="PF00534"/>
    </source>
</evidence>
<dbReference type="EMBL" id="BMDX01000010">
    <property type="protein sequence ID" value="GGA79158.1"/>
    <property type="molecule type" value="Genomic_DNA"/>
</dbReference>
<gene>
    <name evidence="2" type="ORF">GCM10011369_21360</name>
</gene>
<dbReference type="GO" id="GO:1901135">
    <property type="term" value="P:carbohydrate derivative metabolic process"/>
    <property type="evidence" value="ECO:0007669"/>
    <property type="project" value="UniProtKB-ARBA"/>
</dbReference>
<dbReference type="InterPro" id="IPR001296">
    <property type="entry name" value="Glyco_trans_1"/>
</dbReference>
<organism evidence="2 3">
    <name type="scientific">Neiella marina</name>
    <dbReference type="NCBI Taxonomy" id="508461"/>
    <lineage>
        <taxon>Bacteria</taxon>
        <taxon>Pseudomonadati</taxon>
        <taxon>Pseudomonadota</taxon>
        <taxon>Gammaproteobacteria</taxon>
        <taxon>Alteromonadales</taxon>
        <taxon>Echinimonadaceae</taxon>
        <taxon>Neiella</taxon>
    </lineage>
</organism>